<keyword evidence="2" id="KW-0812">Transmembrane</keyword>
<evidence type="ECO:0000256" key="1">
    <source>
        <dbReference type="SAM" id="MobiDB-lite"/>
    </source>
</evidence>
<dbReference type="AlphaFoldDB" id="A0A1J9PQV5"/>
<dbReference type="PANTHER" id="PTHR13132:SF29">
    <property type="entry name" value="ALPHA-(1,6)-FUCOSYLTRANSFERASE"/>
    <property type="match status" value="1"/>
</dbReference>
<dbReference type="OrthoDB" id="2392789at2759"/>
<dbReference type="GO" id="GO:0006487">
    <property type="term" value="P:protein N-linked glycosylation"/>
    <property type="evidence" value="ECO:0007669"/>
    <property type="project" value="TreeGrafter"/>
</dbReference>
<keyword evidence="2" id="KW-0472">Membrane</keyword>
<evidence type="ECO:0000256" key="2">
    <source>
        <dbReference type="SAM" id="Phobius"/>
    </source>
</evidence>
<reference evidence="3 4" key="1">
    <citation type="submission" date="2015-07" db="EMBL/GenBank/DDBJ databases">
        <title>Emmonsia species relationships and genome sequence.</title>
        <authorList>
            <consortium name="The Broad Institute Genomics Platform"/>
            <person name="Cuomo C.A."/>
            <person name="Munoz J.F."/>
            <person name="Imamovic A."/>
            <person name="Priest M.E."/>
            <person name="Young S."/>
            <person name="Clay O.K."/>
            <person name="McEwen J.G."/>
        </authorList>
    </citation>
    <scope>NUCLEOTIDE SEQUENCE [LARGE SCALE GENOMIC DNA]</scope>
    <source>
        <strain evidence="3 4">UAMH 9510</strain>
    </source>
</reference>
<dbReference type="PANTHER" id="PTHR13132">
    <property type="entry name" value="ALPHA- 1,6 -FUCOSYLTRANSFERASE"/>
    <property type="match status" value="1"/>
</dbReference>
<feature type="region of interest" description="Disordered" evidence="1">
    <location>
        <begin position="1"/>
        <end position="64"/>
    </location>
</feature>
<name>A0A1J9PQV5_9EURO</name>
<protein>
    <submittedName>
        <fullName evidence="3">Uncharacterized protein</fullName>
    </submittedName>
</protein>
<dbReference type="EMBL" id="LGRN01000031">
    <property type="protein sequence ID" value="OJD18590.1"/>
    <property type="molecule type" value="Genomic_DNA"/>
</dbReference>
<sequence length="613" mass="68744">MPTKMILSNHSSHSMTLRRTPTRSTFGPTPLSRQSLRVPFSDSPLPSPSLPSIVPRHGKKPSPTWPRKAWRLLTWIIGVVLIVWFVFSWQQSGHLPPTVNSFSAEGNSLEIVGSDDLPKGPSPVMVTDHRGRSRWTISIPPNLEFPLPPSGYTRICSQAMELSRNMENMKNKKPTSALHTAHHAYYWKDKNFMDVPDAESNGLLPVSRDREISRKGFGVVGGQMYMDGEELPVCEKSLTYVMQTEDAGMGATLMGLWMSYGLAQYEGRKFFVDDTNWAYGRYTTYFKHPPMPSCRPPPQSQRLPCPHQAKHVLISSATTKWSFGHGFNEKFEDGHGRGVHRQKQMFAFLRSGYEALFQLTGNDAAYLKRRINELNTSVRSKGGIEVGVHVRHGDCHPMEFQYQRSYLPLETYTNAAYDLMTSFRRSNIKPAVSLDQEKSKILVASDDPDVYSAAEMSTAEKAQSMISLVSKAVLDAATAAQGGTANMMDGNIGWEGGFFRDMFWSLGAPPPPRVEGSPLASRNEPYLRPRSMEATDTDSFRFHPSKEALRLRELVGRAYLLDLAVLGQSDAVVCGVSSIGCRLLAVMLGWERSFEQGKWKNVDGTWHWKGIVW</sequence>
<proteinExistence type="predicted"/>
<dbReference type="Proteomes" id="UP000182235">
    <property type="component" value="Unassembled WGS sequence"/>
</dbReference>
<evidence type="ECO:0000313" key="3">
    <source>
        <dbReference type="EMBL" id="OJD18590.1"/>
    </source>
</evidence>
<comment type="caution">
    <text evidence="3">The sequence shown here is derived from an EMBL/GenBank/DDBJ whole genome shotgun (WGS) entry which is preliminary data.</text>
</comment>
<evidence type="ECO:0000313" key="4">
    <source>
        <dbReference type="Proteomes" id="UP000182235"/>
    </source>
</evidence>
<accession>A0A1J9PQV5</accession>
<feature type="transmembrane region" description="Helical" evidence="2">
    <location>
        <begin position="69"/>
        <end position="89"/>
    </location>
</feature>
<keyword evidence="4" id="KW-1185">Reference proteome</keyword>
<organism evidence="3 4">
    <name type="scientific">Emergomyces pasteurianus Ep9510</name>
    <dbReference type="NCBI Taxonomy" id="1447872"/>
    <lineage>
        <taxon>Eukaryota</taxon>
        <taxon>Fungi</taxon>
        <taxon>Dikarya</taxon>
        <taxon>Ascomycota</taxon>
        <taxon>Pezizomycotina</taxon>
        <taxon>Eurotiomycetes</taxon>
        <taxon>Eurotiomycetidae</taxon>
        <taxon>Onygenales</taxon>
        <taxon>Ajellomycetaceae</taxon>
        <taxon>Emergomyces</taxon>
    </lineage>
</organism>
<keyword evidence="2" id="KW-1133">Transmembrane helix</keyword>
<dbReference type="GO" id="GO:0046921">
    <property type="term" value="F:alpha-(1-&gt;6)-fucosyltransferase activity"/>
    <property type="evidence" value="ECO:0007669"/>
    <property type="project" value="TreeGrafter"/>
</dbReference>
<dbReference type="VEuPathDB" id="FungiDB:AJ78_01431"/>
<gene>
    <name evidence="3" type="ORF">AJ78_01431</name>
</gene>
<feature type="compositionally biased region" description="Polar residues" evidence="1">
    <location>
        <begin position="1"/>
        <end position="35"/>
    </location>
</feature>